<proteinExistence type="predicted"/>
<organism evidence="2 3">
    <name type="scientific">Paenibacillus sepulcri</name>
    <dbReference type="NCBI Taxonomy" id="359917"/>
    <lineage>
        <taxon>Bacteria</taxon>
        <taxon>Bacillati</taxon>
        <taxon>Bacillota</taxon>
        <taxon>Bacilli</taxon>
        <taxon>Bacillales</taxon>
        <taxon>Paenibacillaceae</taxon>
        <taxon>Paenibacillus</taxon>
    </lineage>
</organism>
<feature type="region of interest" description="Disordered" evidence="1">
    <location>
        <begin position="1"/>
        <end position="36"/>
    </location>
</feature>
<sequence>MESSDFEAAAFGADEREPENTSGILDTGDGIISTNGPTARENAGITVFVGRWEVIVATPIGKLPVTLNISGDSGRVSGTAVQGDERVEFIDPVVAGSLLSWSLKVKKPMRLNLKFEVTVL</sequence>
<reference evidence="2 3" key="1">
    <citation type="submission" date="2021-07" db="EMBL/GenBank/DDBJ databases">
        <title>Paenibacillus radiodurans sp. nov., isolated from the southeastern edge of Tengger Desert.</title>
        <authorList>
            <person name="Zhang G."/>
        </authorList>
    </citation>
    <scope>NUCLEOTIDE SEQUENCE [LARGE SCALE GENOMIC DNA]</scope>
    <source>
        <strain evidence="2 3">CCM 7311</strain>
    </source>
</reference>
<evidence type="ECO:0000313" key="3">
    <source>
        <dbReference type="Proteomes" id="UP001519887"/>
    </source>
</evidence>
<dbReference type="EMBL" id="JAHZIK010003484">
    <property type="protein sequence ID" value="MBW7462003.1"/>
    <property type="molecule type" value="Genomic_DNA"/>
</dbReference>
<gene>
    <name evidence="2" type="ORF">K0U00_48930</name>
</gene>
<name>A0ABS7CM87_9BACL</name>
<dbReference type="Proteomes" id="UP001519887">
    <property type="component" value="Unassembled WGS sequence"/>
</dbReference>
<feature type="non-terminal residue" evidence="2">
    <location>
        <position position="120"/>
    </location>
</feature>
<evidence type="ECO:0000256" key="1">
    <source>
        <dbReference type="SAM" id="MobiDB-lite"/>
    </source>
</evidence>
<accession>A0ABS7CM87</accession>
<comment type="caution">
    <text evidence="2">The sequence shown here is derived from an EMBL/GenBank/DDBJ whole genome shotgun (WGS) entry which is preliminary data.</text>
</comment>
<evidence type="ECO:0000313" key="2">
    <source>
        <dbReference type="EMBL" id="MBW7462003.1"/>
    </source>
</evidence>
<keyword evidence="3" id="KW-1185">Reference proteome</keyword>
<protein>
    <submittedName>
        <fullName evidence="2">Uncharacterized protein</fullName>
    </submittedName>
</protein>